<evidence type="ECO:0000313" key="2">
    <source>
        <dbReference type="EMBL" id="MDR7090136.1"/>
    </source>
</evidence>
<comment type="caution">
    <text evidence="2">The sequence shown here is derived from an EMBL/GenBank/DDBJ whole genome shotgun (WGS) entry which is preliminary data.</text>
</comment>
<reference evidence="2 3" key="1">
    <citation type="submission" date="2023-07" db="EMBL/GenBank/DDBJ databases">
        <title>Sorghum-associated microbial communities from plants grown in Nebraska, USA.</title>
        <authorList>
            <person name="Schachtman D."/>
        </authorList>
    </citation>
    <scope>NUCLEOTIDE SEQUENCE [LARGE SCALE GENOMIC DNA]</scope>
    <source>
        <strain evidence="2 3">BE190</strain>
    </source>
</reference>
<dbReference type="RefSeq" id="WP_310072222.1">
    <property type="nucleotide sequence ID" value="NZ_JAVDVX010000003.1"/>
</dbReference>
<dbReference type="Proteomes" id="UP001253595">
    <property type="component" value="Unassembled WGS sequence"/>
</dbReference>
<feature type="chain" id="PRO_5046825030" evidence="1">
    <location>
        <begin position="21"/>
        <end position="114"/>
    </location>
</feature>
<accession>A0ABU1UY68</accession>
<name>A0ABU1UY68_9GAMM</name>
<sequence length="114" mass="12188">MYKIIASSLCLLLLSARVLANDVSALDVRDPTTPLGHVAATANASGVQQFALNSILISTQRKLAIINGSTLREGQTVPGTGNVKVQRISAQAVVLQQADQTWVLRLSPSIMKRH</sequence>
<keyword evidence="3" id="KW-1185">Reference proteome</keyword>
<dbReference type="EMBL" id="JAVDVX010000003">
    <property type="protein sequence ID" value="MDR7090136.1"/>
    <property type="molecule type" value="Genomic_DNA"/>
</dbReference>
<proteinExistence type="predicted"/>
<protein>
    <submittedName>
        <fullName evidence="2">MSHA biogenesis protein MshK</fullName>
    </submittedName>
</protein>
<organism evidence="2 3">
    <name type="scientific">Cellvibrio fibrivorans</name>
    <dbReference type="NCBI Taxonomy" id="126350"/>
    <lineage>
        <taxon>Bacteria</taxon>
        <taxon>Pseudomonadati</taxon>
        <taxon>Pseudomonadota</taxon>
        <taxon>Gammaproteobacteria</taxon>
        <taxon>Cellvibrionales</taxon>
        <taxon>Cellvibrionaceae</taxon>
        <taxon>Cellvibrio</taxon>
    </lineage>
</organism>
<evidence type="ECO:0000313" key="3">
    <source>
        <dbReference type="Proteomes" id="UP001253595"/>
    </source>
</evidence>
<keyword evidence="1" id="KW-0732">Signal</keyword>
<evidence type="ECO:0000256" key="1">
    <source>
        <dbReference type="SAM" id="SignalP"/>
    </source>
</evidence>
<gene>
    <name evidence="2" type="ORF">J2X05_002158</name>
</gene>
<feature type="signal peptide" evidence="1">
    <location>
        <begin position="1"/>
        <end position="20"/>
    </location>
</feature>